<evidence type="ECO:0000313" key="2">
    <source>
        <dbReference type="EMBL" id="QQZ11010.1"/>
    </source>
</evidence>
<dbReference type="Pfam" id="PF17313">
    <property type="entry name" value="DUF5359"/>
    <property type="match status" value="1"/>
</dbReference>
<protein>
    <submittedName>
        <fullName evidence="2">YpfB family protein</fullName>
    </submittedName>
</protein>
<accession>A0ABX7E6P7</accession>
<dbReference type="Proteomes" id="UP000595691">
    <property type="component" value="Chromosome"/>
</dbReference>
<dbReference type="RefSeq" id="WP_202780289.1">
    <property type="nucleotide sequence ID" value="NZ_CP065425.1"/>
</dbReference>
<evidence type="ECO:0000313" key="3">
    <source>
        <dbReference type="Proteomes" id="UP000595691"/>
    </source>
</evidence>
<evidence type="ECO:0000256" key="1">
    <source>
        <dbReference type="SAM" id="Phobius"/>
    </source>
</evidence>
<reference evidence="2 3" key="1">
    <citation type="submission" date="2020-11" db="EMBL/GenBank/DDBJ databases">
        <title>Taxonomic evaluation of the Bacillus sporothermodurans group of bacteria based on whole genome sequences.</title>
        <authorList>
            <person name="Fiedler G."/>
            <person name="Herbstmann A.-D."/>
            <person name="Doll E."/>
            <person name="Wenning M."/>
            <person name="Brinks E."/>
            <person name="Kabisch J."/>
            <person name="Breitenwieser F."/>
            <person name="Lappann M."/>
            <person name="Boehnlein C."/>
            <person name="Franz C."/>
        </authorList>
    </citation>
    <scope>NUCLEOTIDE SEQUENCE [LARGE SCALE GENOMIC DNA]</scope>
    <source>
        <strain evidence="2 3">JCM 19841</strain>
    </source>
</reference>
<keyword evidence="1" id="KW-0472">Membrane</keyword>
<organism evidence="2 3">
    <name type="scientific">Heyndrickxia vini</name>
    <dbReference type="NCBI Taxonomy" id="1476025"/>
    <lineage>
        <taxon>Bacteria</taxon>
        <taxon>Bacillati</taxon>
        <taxon>Bacillota</taxon>
        <taxon>Bacilli</taxon>
        <taxon>Bacillales</taxon>
        <taxon>Bacillaceae</taxon>
        <taxon>Heyndrickxia</taxon>
    </lineage>
</organism>
<keyword evidence="3" id="KW-1185">Reference proteome</keyword>
<keyword evidence="1" id="KW-1133">Transmembrane helix</keyword>
<gene>
    <name evidence="2" type="ORF">I5776_09035</name>
</gene>
<dbReference type="InterPro" id="IPR035281">
    <property type="entry name" value="DUF5359"/>
</dbReference>
<name>A0ABX7E6P7_9BACI</name>
<feature type="transmembrane region" description="Helical" evidence="1">
    <location>
        <begin position="7"/>
        <end position="26"/>
    </location>
</feature>
<proteinExistence type="predicted"/>
<dbReference type="EMBL" id="CP065425">
    <property type="protein sequence ID" value="QQZ11010.1"/>
    <property type="molecule type" value="Genomic_DNA"/>
</dbReference>
<keyword evidence="1" id="KW-0812">Transmembrane</keyword>
<sequence length="67" mass="8143">MKTIERWFIKLIVIHFIFLLIIQVFLHNSRYFQDIQKITFYEGVSKINETPIVETWGHLKDSFNEGR</sequence>